<name>A0A484HJ68_9BACT</name>
<feature type="domain" description="Aldehyde oxidase/xanthine dehydrogenase a/b hammerhead" evidence="1">
    <location>
        <begin position="21"/>
        <end position="128"/>
    </location>
</feature>
<dbReference type="Pfam" id="PF01315">
    <property type="entry name" value="Ald_Xan_dh_C"/>
    <property type="match status" value="1"/>
</dbReference>
<reference evidence="2" key="1">
    <citation type="submission" date="2019-01" db="EMBL/GenBank/DDBJ databases">
        <authorList>
            <consortium name="Genoscope - CEA"/>
            <person name="William W."/>
        </authorList>
    </citation>
    <scope>NUCLEOTIDE SEQUENCE</scope>
    <source>
        <strain evidence="2">CR-1</strain>
    </source>
</reference>
<dbReference type="SMART" id="SM01008">
    <property type="entry name" value="Ald_Xan_dh_C"/>
    <property type="match status" value="1"/>
</dbReference>
<sequence>MPDYSFIGKRMPRVDTAAKVSGDAKFTADIQLPRMLVGKILRSPHAHARILNIDVSRAEKLHGVKATVTGADTLGRKWGVFRYTQDQRFLPTDKVRFIGEDVAAVAAVDEDTAMEALDLIKVEYEELPAVFDPMEALTPDAPLIHDDFPGNINIHVPIHAGDVEKGFKDSYYVREDTFTAPEESYFQGEPYAVVANFDMSGNLEMWMPNGGPHMKSKPLSNALGVPLGKVRVRKIAIGGAFGGRSEISPADFICAFLSQKTRRPVKIVYTREENTIATRQGHSMIVTIKTGVDKNGKVLARDVTCYMDGGAYSSTGPIATSVPFLCMEQAYDMDHVRYNGYRVYTNKPVRGMIRTHGRAFACGVDTQMDIIGERLGIDPVRMRLINARKPGQTTNTRSYVASCAMTETIEKAAEKAGWKEKKGKLPPFRGIGIGCNSVQTGFPMGIRGGSKALIKFNEDGGATVISGVVDNGQGNDHMLVQIAAEELGVLPEDIQLANADTEITPSDPGSYSQVSTFIGGHAVKIAAENVRKKLFEIAADILEADPGSLEAKNRMVYVKDDPEKSVLIKKLVRISLSREHAVTGEGEYWPKVDPKREWVENPFGQMCGAFSFGTTIAEVEVDPETGRVKVLEVTAAQDVGYGLNPLVLEGQFEGSVAMGGQGGVLTERHSWKDGASLNPTQLDYLVPLACDMPKINSIIVESRDPDGPYGAKEAGMSIAMSAAQAYSAAVNDATGVYFRELPITPDKIVQALKEKKEKGEKTS</sequence>
<dbReference type="InterPro" id="IPR008274">
    <property type="entry name" value="AldOxase/xan_DH_MoCoBD1"/>
</dbReference>
<dbReference type="InterPro" id="IPR046867">
    <property type="entry name" value="AldOxase/xan_DH_MoCoBD2"/>
</dbReference>
<dbReference type="SUPFAM" id="SSF56003">
    <property type="entry name" value="Molybdenum cofactor-binding domain"/>
    <property type="match status" value="1"/>
</dbReference>
<evidence type="ECO:0000313" key="2">
    <source>
        <dbReference type="EMBL" id="VEN73634.1"/>
    </source>
</evidence>
<dbReference type="Pfam" id="PF20256">
    <property type="entry name" value="MoCoBD_2"/>
    <property type="match status" value="1"/>
</dbReference>
<protein>
    <submittedName>
        <fullName evidence="2">Aerobic-type carbon monoxide dehydrogenase, large subunit CoxL/CutL-like protein</fullName>
    </submittedName>
</protein>
<dbReference type="GO" id="GO:0005506">
    <property type="term" value="F:iron ion binding"/>
    <property type="evidence" value="ECO:0007669"/>
    <property type="project" value="InterPro"/>
</dbReference>
<dbReference type="InterPro" id="IPR036856">
    <property type="entry name" value="Ald_Oxase/Xan_DH_a/b_sf"/>
</dbReference>
<dbReference type="PANTHER" id="PTHR11908">
    <property type="entry name" value="XANTHINE DEHYDROGENASE"/>
    <property type="match status" value="1"/>
</dbReference>
<dbReference type="InterPro" id="IPR000674">
    <property type="entry name" value="Ald_Oxase/Xan_DH_a/b"/>
</dbReference>
<dbReference type="EMBL" id="CAACVI010000012">
    <property type="protein sequence ID" value="VEN73634.1"/>
    <property type="molecule type" value="Genomic_DNA"/>
</dbReference>
<dbReference type="InterPro" id="IPR016208">
    <property type="entry name" value="Ald_Oxase/xanthine_DH-like"/>
</dbReference>
<evidence type="ECO:0000259" key="1">
    <source>
        <dbReference type="SMART" id="SM01008"/>
    </source>
</evidence>
<dbReference type="SUPFAM" id="SSF54665">
    <property type="entry name" value="CO dehydrogenase molybdoprotein N-domain-like"/>
    <property type="match status" value="1"/>
</dbReference>
<dbReference type="Pfam" id="PF02738">
    <property type="entry name" value="MoCoBD_1"/>
    <property type="match status" value="1"/>
</dbReference>
<dbReference type="Gene3D" id="3.30.365.10">
    <property type="entry name" value="Aldehyde oxidase/xanthine dehydrogenase, molybdopterin binding domain"/>
    <property type="match status" value="4"/>
</dbReference>
<dbReference type="GO" id="GO:0016491">
    <property type="term" value="F:oxidoreductase activity"/>
    <property type="evidence" value="ECO:0007669"/>
    <property type="project" value="InterPro"/>
</dbReference>
<dbReference type="PANTHER" id="PTHR11908:SF157">
    <property type="entry name" value="XANTHINE DEHYDROGENASE SUBUNIT D-RELATED"/>
    <property type="match status" value="1"/>
</dbReference>
<accession>A0A484HJ68</accession>
<dbReference type="InterPro" id="IPR037165">
    <property type="entry name" value="AldOxase/xan_DH_Mopterin-bd_sf"/>
</dbReference>
<organism evidence="2">
    <name type="scientific">uncultured Desulfobacteraceae bacterium</name>
    <dbReference type="NCBI Taxonomy" id="218296"/>
    <lineage>
        <taxon>Bacteria</taxon>
        <taxon>Pseudomonadati</taxon>
        <taxon>Thermodesulfobacteriota</taxon>
        <taxon>Desulfobacteria</taxon>
        <taxon>Desulfobacterales</taxon>
        <taxon>Desulfobacteraceae</taxon>
        <taxon>environmental samples</taxon>
    </lineage>
</organism>
<dbReference type="Gene3D" id="3.90.1170.50">
    <property type="entry name" value="Aldehyde oxidase/xanthine dehydrogenase, a/b hammerhead"/>
    <property type="match status" value="1"/>
</dbReference>
<proteinExistence type="predicted"/>
<dbReference type="AlphaFoldDB" id="A0A484HJ68"/>
<gene>
    <name evidence="2" type="ORF">EPICR_20100</name>
</gene>